<dbReference type="PANTHER" id="PTHR12919">
    <property type="entry name" value="30S RIBOSOMAL PROTEIN S16"/>
    <property type="match status" value="1"/>
</dbReference>
<evidence type="ECO:0000256" key="2">
    <source>
        <dbReference type="ARBA" id="ARBA00023274"/>
    </source>
</evidence>
<comment type="caution">
    <text evidence="4">The sequence shown here is derived from an EMBL/GenBank/DDBJ whole genome shotgun (WGS) entry which is preliminary data.</text>
</comment>
<sequence length="76" mass="9058">MSVVIRLSKIGKRGEGRYRVVVMEKRYRRDGKPIEILGWYEKKELEQNRKINKKRYDYWISKGAKPSATVMKIALN</sequence>
<dbReference type="NCBIfam" id="TIGR00002">
    <property type="entry name" value="S16"/>
    <property type="match status" value="1"/>
</dbReference>
<protein>
    <recommendedName>
        <fullName evidence="3">Small ribosomal subunit protein bS16</fullName>
    </recommendedName>
</protein>
<keyword evidence="1 3" id="KW-0689">Ribosomal protein</keyword>
<organism evidence="4 5">
    <name type="scientific">Candidatus Portnoybacteria bacterium RIFCSPHIGHO2_01_FULL_40_12b</name>
    <dbReference type="NCBI Taxonomy" id="1801994"/>
    <lineage>
        <taxon>Bacteria</taxon>
        <taxon>Candidatus Portnoyibacteriota</taxon>
    </lineage>
</organism>
<dbReference type="GO" id="GO:0015935">
    <property type="term" value="C:small ribosomal subunit"/>
    <property type="evidence" value="ECO:0007669"/>
    <property type="project" value="TreeGrafter"/>
</dbReference>
<dbReference type="GO" id="GO:0003735">
    <property type="term" value="F:structural constituent of ribosome"/>
    <property type="evidence" value="ECO:0007669"/>
    <property type="project" value="InterPro"/>
</dbReference>
<name>A0A1G2FC89_9BACT</name>
<accession>A0A1G2FC89</accession>
<dbReference type="Proteomes" id="UP000176974">
    <property type="component" value="Unassembled WGS sequence"/>
</dbReference>
<dbReference type="Pfam" id="PF00886">
    <property type="entry name" value="Ribosomal_S16"/>
    <property type="match status" value="1"/>
</dbReference>
<dbReference type="PANTHER" id="PTHR12919:SF20">
    <property type="entry name" value="SMALL RIBOSOMAL SUBUNIT PROTEIN BS16M"/>
    <property type="match status" value="1"/>
</dbReference>
<dbReference type="InterPro" id="IPR023803">
    <property type="entry name" value="Ribosomal_bS16_dom_sf"/>
</dbReference>
<dbReference type="Gene3D" id="3.30.1320.10">
    <property type="match status" value="1"/>
</dbReference>
<dbReference type="GO" id="GO:0006412">
    <property type="term" value="P:translation"/>
    <property type="evidence" value="ECO:0007669"/>
    <property type="project" value="UniProtKB-UniRule"/>
</dbReference>
<dbReference type="GO" id="GO:0005737">
    <property type="term" value="C:cytoplasm"/>
    <property type="evidence" value="ECO:0007669"/>
    <property type="project" value="UniProtKB-ARBA"/>
</dbReference>
<gene>
    <name evidence="3" type="primary">rpsP</name>
    <name evidence="4" type="ORF">A2815_02990</name>
</gene>
<reference evidence="4 5" key="1">
    <citation type="journal article" date="2016" name="Nat. Commun.">
        <title>Thousands of microbial genomes shed light on interconnected biogeochemical processes in an aquifer system.</title>
        <authorList>
            <person name="Anantharaman K."/>
            <person name="Brown C.T."/>
            <person name="Hug L.A."/>
            <person name="Sharon I."/>
            <person name="Castelle C.J."/>
            <person name="Probst A.J."/>
            <person name="Thomas B.C."/>
            <person name="Singh A."/>
            <person name="Wilkins M.J."/>
            <person name="Karaoz U."/>
            <person name="Brodie E.L."/>
            <person name="Williams K.H."/>
            <person name="Hubbard S.S."/>
            <person name="Banfield J.F."/>
        </authorList>
    </citation>
    <scope>NUCLEOTIDE SEQUENCE [LARGE SCALE GENOMIC DNA]</scope>
</reference>
<evidence type="ECO:0000313" key="5">
    <source>
        <dbReference type="Proteomes" id="UP000176974"/>
    </source>
</evidence>
<evidence type="ECO:0000313" key="4">
    <source>
        <dbReference type="EMBL" id="OGZ35694.1"/>
    </source>
</evidence>
<dbReference type="InterPro" id="IPR000307">
    <property type="entry name" value="Ribosomal_bS16"/>
</dbReference>
<evidence type="ECO:0000256" key="1">
    <source>
        <dbReference type="ARBA" id="ARBA00022980"/>
    </source>
</evidence>
<proteinExistence type="inferred from homology"/>
<keyword evidence="2 3" id="KW-0687">Ribonucleoprotein</keyword>
<dbReference type="HAMAP" id="MF_00385">
    <property type="entry name" value="Ribosomal_bS16"/>
    <property type="match status" value="1"/>
</dbReference>
<dbReference type="EMBL" id="MHMY01000008">
    <property type="protein sequence ID" value="OGZ35694.1"/>
    <property type="molecule type" value="Genomic_DNA"/>
</dbReference>
<comment type="similarity">
    <text evidence="3">Belongs to the bacterial ribosomal protein bS16 family.</text>
</comment>
<dbReference type="AlphaFoldDB" id="A0A1G2FC89"/>
<evidence type="ECO:0000256" key="3">
    <source>
        <dbReference type="HAMAP-Rule" id="MF_00385"/>
    </source>
</evidence>
<dbReference type="SUPFAM" id="SSF54565">
    <property type="entry name" value="Ribosomal protein S16"/>
    <property type="match status" value="1"/>
</dbReference>